<evidence type="ECO:0000313" key="6">
    <source>
        <dbReference type="Proteomes" id="UP001145109"/>
    </source>
</evidence>
<dbReference type="EMBL" id="CYXR01000029">
    <property type="protein sequence ID" value="CUN13957.1"/>
    <property type="molecule type" value="Genomic_DNA"/>
</dbReference>
<dbReference type="EMBL" id="CYZK01000050">
    <property type="protein sequence ID" value="CUO93975.1"/>
    <property type="molecule type" value="Genomic_DNA"/>
</dbReference>
<dbReference type="RefSeq" id="WP_055262396.1">
    <property type="nucleotide sequence ID" value="NZ_BSCI01000032.1"/>
</dbReference>
<sequence>MMKLKTPIGEFTTDSYKIPAEDTLAVSPAIISFSSDDYKIITIDQFIQIGTDVYTPLLHQNCMSPDQKTIYPLTIEQHDSDRITLSDHYHSIILELNNLPDLQVKPWYPVIKKKNCIPCTNCGRCSW</sequence>
<evidence type="ECO:0000313" key="4">
    <source>
        <dbReference type="Proteomes" id="UP000095362"/>
    </source>
</evidence>
<name>A0A174EPB7_9FIRM</name>
<evidence type="ECO:0000313" key="3">
    <source>
        <dbReference type="EMBL" id="GLG88519.1"/>
    </source>
</evidence>
<dbReference type="Proteomes" id="UP000095362">
    <property type="component" value="Unassembled WGS sequence"/>
</dbReference>
<evidence type="ECO:0000313" key="2">
    <source>
        <dbReference type="EMBL" id="CUO93975.1"/>
    </source>
</evidence>
<dbReference type="PaxDb" id="410072-ERS852525_02499"/>
<reference evidence="3" key="2">
    <citation type="submission" date="2022-09" db="EMBL/GenBank/DDBJ databases">
        <title>Draft genome sequence of Coprococcus comes strain 31264.</title>
        <authorList>
            <person name="Atsushi H."/>
            <person name="Moriya O."/>
            <person name="Mitsuo S."/>
        </authorList>
    </citation>
    <scope>NUCLEOTIDE SEQUENCE</scope>
    <source>
        <strain evidence="3">JCM 31264</strain>
    </source>
</reference>
<proteinExistence type="predicted"/>
<dbReference type="Proteomes" id="UP000095727">
    <property type="component" value="Unassembled WGS sequence"/>
</dbReference>
<dbReference type="Proteomes" id="UP001145109">
    <property type="component" value="Unassembled WGS sequence"/>
</dbReference>
<reference evidence="3" key="3">
    <citation type="submission" date="2022-11" db="EMBL/GenBank/DDBJ databases">
        <title>Draft genome sequence of Coprococcus comes strain 31264.</title>
        <authorList>
            <person name="Hisatomi A."/>
            <person name="Ohkuma M."/>
            <person name="Sakamoto M."/>
        </authorList>
    </citation>
    <scope>NUCLEOTIDE SEQUENCE</scope>
    <source>
        <strain evidence="3">JCM 31264</strain>
    </source>
</reference>
<accession>A0A174EPB7</accession>
<dbReference type="AlphaFoldDB" id="A0A174EPB7"/>
<organism evidence="3 6">
    <name type="scientific">Coprococcus comes</name>
    <dbReference type="NCBI Taxonomy" id="410072"/>
    <lineage>
        <taxon>Bacteria</taxon>
        <taxon>Bacillati</taxon>
        <taxon>Bacillota</taxon>
        <taxon>Clostridia</taxon>
        <taxon>Lachnospirales</taxon>
        <taxon>Lachnospiraceae</taxon>
        <taxon>Coprococcus</taxon>
    </lineage>
</organism>
<evidence type="ECO:0000313" key="1">
    <source>
        <dbReference type="EMBL" id="CUN13957.1"/>
    </source>
</evidence>
<gene>
    <name evidence="3" type="ORF">comes_30670</name>
    <name evidence="2" type="ORF">ERS852481_03215</name>
    <name evidence="1" type="ORF">ERS852574_02949</name>
</gene>
<reference evidence="4 5" key="1">
    <citation type="submission" date="2015-09" db="EMBL/GenBank/DDBJ databases">
        <authorList>
            <consortium name="Pathogen Informatics"/>
        </authorList>
    </citation>
    <scope>NUCLEOTIDE SEQUENCE [LARGE SCALE GENOMIC DNA]</scope>
    <source>
        <strain evidence="2 4">2789STDY5834866</strain>
        <strain evidence="1 5">2789STDY5834962</strain>
    </source>
</reference>
<protein>
    <submittedName>
        <fullName evidence="3">Uncharacterized protein</fullName>
    </submittedName>
</protein>
<evidence type="ECO:0000313" key="5">
    <source>
        <dbReference type="Proteomes" id="UP000095727"/>
    </source>
</evidence>
<dbReference type="EMBL" id="BSCI01000032">
    <property type="protein sequence ID" value="GLG88519.1"/>
    <property type="molecule type" value="Genomic_DNA"/>
</dbReference>